<name>D2Z5W7_9BACT</name>
<gene>
    <name evidence="1" type="ORF">Dpep_0838</name>
</gene>
<organism evidence="1 2">
    <name type="scientific">Dethiosulfovibrio peptidovorans DSM 11002</name>
    <dbReference type="NCBI Taxonomy" id="469381"/>
    <lineage>
        <taxon>Bacteria</taxon>
        <taxon>Thermotogati</taxon>
        <taxon>Synergistota</taxon>
        <taxon>Synergistia</taxon>
        <taxon>Synergistales</taxon>
        <taxon>Dethiosulfovibrionaceae</taxon>
        <taxon>Dethiosulfovibrio</taxon>
    </lineage>
</organism>
<evidence type="ECO:0000313" key="2">
    <source>
        <dbReference type="Proteomes" id="UP000006427"/>
    </source>
</evidence>
<dbReference type="STRING" id="469381.Dpep_0838"/>
<accession>D2Z5W7</accession>
<proteinExistence type="predicted"/>
<comment type="caution">
    <text evidence="1">The sequence shown here is derived from an EMBL/GenBank/DDBJ whole genome shotgun (WGS) entry which is preliminary data.</text>
</comment>
<dbReference type="Proteomes" id="UP000006427">
    <property type="component" value="Unassembled WGS sequence"/>
</dbReference>
<reference evidence="1 2" key="1">
    <citation type="journal article" date="2010" name="Stand. Genomic Sci.">
        <title>Permanent draft genome sequence of Dethiosulfovibrio peptidovorans type strain (SEBR 4207).</title>
        <authorList>
            <person name="Labutti K."/>
            <person name="Mayilraj S."/>
            <person name="Clum A."/>
            <person name="Lucas S."/>
            <person name="Glavina Del Rio T."/>
            <person name="Nolan M."/>
            <person name="Tice H."/>
            <person name="Cheng J.F."/>
            <person name="Pitluck S."/>
            <person name="Liolios K."/>
            <person name="Ivanova N."/>
            <person name="Mavromatis K."/>
            <person name="Mikhailova N."/>
            <person name="Pati A."/>
            <person name="Goodwin L."/>
            <person name="Chen A."/>
            <person name="Palaniappan K."/>
            <person name="Land M."/>
            <person name="Hauser L."/>
            <person name="Chang Y.J."/>
            <person name="Jeffries C.D."/>
            <person name="Rohde M."/>
            <person name="Spring S."/>
            <person name="Goker M."/>
            <person name="Woyke T."/>
            <person name="Bristow J."/>
            <person name="Eisen J.A."/>
            <person name="Markowitz V."/>
            <person name="Hugenholtz P."/>
            <person name="Kyrpides N.C."/>
            <person name="Klenk H.P."/>
            <person name="Lapidus A."/>
        </authorList>
    </citation>
    <scope>NUCLEOTIDE SEQUENCE [LARGE SCALE GENOMIC DNA]</scope>
    <source>
        <strain evidence="1 2">DSM 11002</strain>
    </source>
</reference>
<protein>
    <submittedName>
        <fullName evidence="1">Uncharacterized protein</fullName>
    </submittedName>
</protein>
<evidence type="ECO:0000313" key="1">
    <source>
        <dbReference type="EMBL" id="EFC90864.1"/>
    </source>
</evidence>
<keyword evidence="2" id="KW-1185">Reference proteome</keyword>
<dbReference type="AlphaFoldDB" id="D2Z5W7"/>
<dbReference type="EMBL" id="ABTR02000001">
    <property type="protein sequence ID" value="EFC90864.1"/>
    <property type="molecule type" value="Genomic_DNA"/>
</dbReference>
<sequence>MTASNDTLTIEESGISFGPFDPKLVYPIENSTLYEKTNQKTGKSK</sequence>
<dbReference type="PaxDb" id="469381-Dpep_0838"/>